<name>A0A9E4ZZ98_9EURY</name>
<evidence type="ECO:0000259" key="1">
    <source>
        <dbReference type="Pfam" id="PF04289"/>
    </source>
</evidence>
<organism evidence="3 5">
    <name type="scientific">Methanobacterium veterum</name>
    <dbReference type="NCBI Taxonomy" id="408577"/>
    <lineage>
        <taxon>Archaea</taxon>
        <taxon>Methanobacteriati</taxon>
        <taxon>Methanobacteriota</taxon>
        <taxon>Methanomada group</taxon>
        <taxon>Methanobacteria</taxon>
        <taxon>Methanobacteriales</taxon>
        <taxon>Methanobacteriaceae</taxon>
        <taxon>Methanobacterium</taxon>
    </lineage>
</organism>
<proteinExistence type="predicted"/>
<gene>
    <name evidence="4" type="ORF">O3H35_15895</name>
    <name evidence="3" type="ORF">O3H54_12605</name>
</gene>
<dbReference type="Gene3D" id="2.30.110.10">
    <property type="entry name" value="Electron Transport, Fmn-binding Protein, Chain A"/>
    <property type="match status" value="1"/>
</dbReference>
<sequence length="205" mass="23171">MQDLESVGMKKGLLYETIITTQNRNGVPNAAPIGVICKNKSEIVLNLFEGTHTLENIKANSKFVVNILKDPLVFVGCTTGDLSHDHFKKHGDVFYIKNTDAFFTASVIGTKEIEKEDNISKSKMTIIKADVNEVIIKKESVEPLNRAIFAIIESLVYLTRIKMVDENTAKEYLERIHEMSRTVNRVGSLDHKKAMQNILKYIEND</sequence>
<protein>
    <submittedName>
        <fullName evidence="3">DUF447 family protein</fullName>
    </submittedName>
</protein>
<dbReference type="AlphaFoldDB" id="A0A9E4ZZ98"/>
<evidence type="ECO:0000313" key="5">
    <source>
        <dbReference type="Proteomes" id="UP001068021"/>
    </source>
</evidence>
<dbReference type="InterPro" id="IPR016733">
    <property type="entry name" value="UCP018747"/>
</dbReference>
<dbReference type="EMBL" id="JAPVES010000030">
    <property type="protein sequence ID" value="MCZ3374131.1"/>
    <property type="molecule type" value="Genomic_DNA"/>
</dbReference>
<dbReference type="InterPro" id="IPR007386">
    <property type="entry name" value="DUF447_N"/>
</dbReference>
<dbReference type="Gene3D" id="1.20.58.290">
    <property type="entry name" value="Hypothetical membrane protein ta0354_69_121"/>
    <property type="match status" value="1"/>
</dbReference>
<dbReference type="PIRSF" id="PIRSF018747">
    <property type="entry name" value="UCP018747"/>
    <property type="match status" value="1"/>
</dbReference>
<dbReference type="InterPro" id="IPR049288">
    <property type="entry name" value="DUF447_C"/>
</dbReference>
<dbReference type="Proteomes" id="UP001068021">
    <property type="component" value="Unassembled WGS sequence"/>
</dbReference>
<dbReference type="InterPro" id="IPR012349">
    <property type="entry name" value="Split_barrel_FMN-bd"/>
</dbReference>
<comment type="caution">
    <text evidence="3">The sequence shown here is derived from an EMBL/GenBank/DDBJ whole genome shotgun (WGS) entry which is preliminary data.</text>
</comment>
<feature type="domain" description="DUF447" evidence="1">
    <location>
        <begin position="15"/>
        <end position="132"/>
    </location>
</feature>
<reference evidence="3" key="1">
    <citation type="submission" date="2022-12" db="EMBL/GenBank/DDBJ databases">
        <title>Reclassification of two methanogenic archaea species isolated from the Kolyma lowland permafrost.</title>
        <authorList>
            <person name="Trubitsyn V.E."/>
            <person name="Rivkina E.M."/>
            <person name="Shcherbakova V.A."/>
        </authorList>
    </citation>
    <scope>NUCLEOTIDE SEQUENCE</scope>
    <source>
        <strain evidence="3">M2</strain>
        <strain evidence="4">MK4</strain>
    </source>
</reference>
<evidence type="ECO:0000259" key="2">
    <source>
        <dbReference type="Pfam" id="PF20766"/>
    </source>
</evidence>
<keyword evidence="5" id="KW-1185">Reference proteome</keyword>
<dbReference type="Pfam" id="PF04289">
    <property type="entry name" value="DUF447_N"/>
    <property type="match status" value="1"/>
</dbReference>
<evidence type="ECO:0000313" key="4">
    <source>
        <dbReference type="EMBL" id="MCZ3374131.1"/>
    </source>
</evidence>
<dbReference type="Pfam" id="PF20766">
    <property type="entry name" value="DUF447_C"/>
    <property type="match status" value="1"/>
</dbReference>
<feature type="domain" description="DUF447" evidence="2">
    <location>
        <begin position="145"/>
        <end position="198"/>
    </location>
</feature>
<dbReference type="RefSeq" id="WP_048080881.1">
    <property type="nucleotide sequence ID" value="NZ_JAPVER010000020.1"/>
</dbReference>
<dbReference type="Proteomes" id="UP001074446">
    <property type="component" value="Unassembled WGS sequence"/>
</dbReference>
<dbReference type="EMBL" id="JAPVER010000020">
    <property type="protein sequence ID" value="MCZ3366723.1"/>
    <property type="molecule type" value="Genomic_DNA"/>
</dbReference>
<dbReference type="SUPFAM" id="SSF50475">
    <property type="entry name" value="FMN-binding split barrel"/>
    <property type="match status" value="1"/>
</dbReference>
<evidence type="ECO:0000313" key="3">
    <source>
        <dbReference type="EMBL" id="MCZ3366723.1"/>
    </source>
</evidence>
<accession>A0A9E4ZZ98</accession>